<dbReference type="GO" id="GO:0008652">
    <property type="term" value="P:amino acid biosynthetic process"/>
    <property type="evidence" value="ECO:0007669"/>
    <property type="project" value="UniProtKB-KW"/>
</dbReference>
<keyword evidence="7" id="KW-0963">Cytoplasm</keyword>
<accession>A0A1H3FJ85</accession>
<dbReference type="InterPro" id="IPR013792">
    <property type="entry name" value="RNA3'P_cycl/enolpyr_Trfase_a/b"/>
</dbReference>
<dbReference type="Proteomes" id="UP000183918">
    <property type="component" value="Unassembled WGS sequence"/>
</dbReference>
<evidence type="ECO:0000256" key="7">
    <source>
        <dbReference type="HAMAP-Rule" id="MF_00210"/>
    </source>
</evidence>
<dbReference type="CDD" id="cd01556">
    <property type="entry name" value="EPSP_synthase"/>
    <property type="match status" value="1"/>
</dbReference>
<feature type="binding site" evidence="7">
    <location>
        <position position="99"/>
    </location>
    <ligand>
        <name>phosphoenolpyruvate</name>
        <dbReference type="ChEBI" id="CHEBI:58702"/>
    </ligand>
</feature>
<dbReference type="InterPro" id="IPR006264">
    <property type="entry name" value="EPSP_synthase"/>
</dbReference>
<dbReference type="NCBIfam" id="TIGR01356">
    <property type="entry name" value="aroA"/>
    <property type="match status" value="1"/>
</dbReference>
<comment type="similarity">
    <text evidence="2 7">Belongs to the EPSP synthase family.</text>
</comment>
<dbReference type="AlphaFoldDB" id="A0A1H3FJ85"/>
<evidence type="ECO:0000313" key="10">
    <source>
        <dbReference type="Proteomes" id="UP000183918"/>
    </source>
</evidence>
<dbReference type="InterPro" id="IPR036968">
    <property type="entry name" value="Enolpyruvate_Tfrase_sf"/>
</dbReference>
<feature type="binding site" evidence="7">
    <location>
        <position position="177"/>
    </location>
    <ligand>
        <name>phosphoenolpyruvate</name>
        <dbReference type="ChEBI" id="CHEBI:58702"/>
    </ligand>
</feature>
<evidence type="ECO:0000256" key="3">
    <source>
        <dbReference type="ARBA" id="ARBA00022605"/>
    </source>
</evidence>
<dbReference type="Gene3D" id="3.65.10.10">
    <property type="entry name" value="Enolpyruvate transferase domain"/>
    <property type="match status" value="2"/>
</dbReference>
<feature type="active site" description="Proton acceptor" evidence="7">
    <location>
        <position position="324"/>
    </location>
</feature>
<feature type="binding site" evidence="7">
    <location>
        <position position="177"/>
    </location>
    <ligand>
        <name>3-phosphoshikimate</name>
        <dbReference type="ChEBI" id="CHEBI:145989"/>
    </ligand>
</feature>
<gene>
    <name evidence="7" type="primary">aroA</name>
    <name evidence="9" type="ORF">SAMN02910414_00261</name>
</gene>
<dbReference type="InterPro" id="IPR001986">
    <property type="entry name" value="Enolpyruvate_Tfrase_dom"/>
</dbReference>
<feature type="binding site" evidence="7">
    <location>
        <position position="324"/>
    </location>
    <ligand>
        <name>3-phosphoshikimate</name>
        <dbReference type="ChEBI" id="CHEBI:145989"/>
    </ligand>
</feature>
<dbReference type="GO" id="GO:0003866">
    <property type="term" value="F:3-phosphoshikimate 1-carboxyvinyltransferase activity"/>
    <property type="evidence" value="ECO:0007669"/>
    <property type="project" value="UniProtKB-UniRule"/>
</dbReference>
<dbReference type="UniPathway" id="UPA00053">
    <property type="reaction ID" value="UER00089"/>
</dbReference>
<keyword evidence="10" id="KW-1185">Reference proteome</keyword>
<comment type="pathway">
    <text evidence="1 7">Metabolic intermediate biosynthesis; chorismate biosynthesis; chorismate from D-erythrose 4-phosphate and phosphoenolpyruvate: step 6/7.</text>
</comment>
<keyword evidence="3 7" id="KW-0028">Amino-acid biosynthesis</keyword>
<evidence type="ECO:0000256" key="4">
    <source>
        <dbReference type="ARBA" id="ARBA00022679"/>
    </source>
</evidence>
<feature type="binding site" evidence="7">
    <location>
        <position position="27"/>
    </location>
    <ligand>
        <name>3-phosphoshikimate</name>
        <dbReference type="ChEBI" id="CHEBI:145989"/>
    </ligand>
</feature>
<protein>
    <recommendedName>
        <fullName evidence="7">3-phosphoshikimate 1-carboxyvinyltransferase</fullName>
        <ecNumber evidence="7">2.5.1.19</ecNumber>
    </recommendedName>
    <alternativeName>
        <fullName evidence="7">5-enolpyruvylshikimate-3-phosphate synthase</fullName>
        <shortName evidence="7">EPSP synthase</shortName>
        <shortName evidence="7">EPSPS</shortName>
    </alternativeName>
</protein>
<keyword evidence="4 7" id="KW-0808">Transferase</keyword>
<feature type="binding site" evidence="7">
    <location>
        <position position="355"/>
    </location>
    <ligand>
        <name>phosphoenolpyruvate</name>
        <dbReference type="ChEBI" id="CHEBI:58702"/>
    </ligand>
</feature>
<evidence type="ECO:0000256" key="2">
    <source>
        <dbReference type="ARBA" id="ARBA00009948"/>
    </source>
</evidence>
<evidence type="ECO:0000256" key="1">
    <source>
        <dbReference type="ARBA" id="ARBA00004811"/>
    </source>
</evidence>
<comment type="subcellular location">
    <subcellularLocation>
        <location evidence="7">Cytoplasm</location>
    </subcellularLocation>
</comment>
<feature type="binding site" evidence="7">
    <location>
        <position position="351"/>
    </location>
    <ligand>
        <name>3-phosphoshikimate</name>
        <dbReference type="ChEBI" id="CHEBI:145989"/>
    </ligand>
</feature>
<proteinExistence type="inferred from homology"/>
<comment type="catalytic activity">
    <reaction evidence="6">
        <text>3-phosphoshikimate + phosphoenolpyruvate = 5-O-(1-carboxyvinyl)-3-phosphoshikimate + phosphate</text>
        <dbReference type="Rhea" id="RHEA:21256"/>
        <dbReference type="ChEBI" id="CHEBI:43474"/>
        <dbReference type="ChEBI" id="CHEBI:57701"/>
        <dbReference type="ChEBI" id="CHEBI:58702"/>
        <dbReference type="ChEBI" id="CHEBI:145989"/>
        <dbReference type="EC" id="2.5.1.19"/>
    </reaction>
    <physiologicalReaction direction="left-to-right" evidence="6">
        <dbReference type="Rhea" id="RHEA:21257"/>
    </physiologicalReaction>
</comment>
<dbReference type="STRING" id="1122142.SAMN02910414_00261"/>
<evidence type="ECO:0000256" key="5">
    <source>
        <dbReference type="ARBA" id="ARBA00023141"/>
    </source>
</evidence>
<dbReference type="Pfam" id="PF00275">
    <property type="entry name" value="EPSP_synthase"/>
    <property type="match status" value="1"/>
</dbReference>
<feature type="binding site" evidence="7">
    <location>
        <position position="31"/>
    </location>
    <ligand>
        <name>3-phosphoshikimate</name>
        <dbReference type="ChEBI" id="CHEBI:145989"/>
    </ligand>
</feature>
<dbReference type="OrthoDB" id="9809920at2"/>
<dbReference type="GO" id="GO:0005737">
    <property type="term" value="C:cytoplasm"/>
    <property type="evidence" value="ECO:0007669"/>
    <property type="project" value="UniProtKB-SubCell"/>
</dbReference>
<dbReference type="GO" id="GO:0009073">
    <property type="term" value="P:aromatic amino acid family biosynthetic process"/>
    <property type="evidence" value="ECO:0007669"/>
    <property type="project" value="UniProtKB-KW"/>
</dbReference>
<feature type="binding site" evidence="7">
    <location>
        <position position="176"/>
    </location>
    <ligand>
        <name>3-phosphoshikimate</name>
        <dbReference type="ChEBI" id="CHEBI:145989"/>
    </ligand>
</feature>
<dbReference type="SUPFAM" id="SSF55205">
    <property type="entry name" value="EPT/RTPC-like"/>
    <property type="match status" value="1"/>
</dbReference>
<evidence type="ECO:0000313" key="9">
    <source>
        <dbReference type="EMBL" id="SDX91163.1"/>
    </source>
</evidence>
<feature type="binding site" evidence="7">
    <location>
        <position position="26"/>
    </location>
    <ligand>
        <name>phosphoenolpyruvate</name>
        <dbReference type="ChEBI" id="CHEBI:58702"/>
    </ligand>
</feature>
<comment type="subunit">
    <text evidence="7">Monomer.</text>
</comment>
<dbReference type="HAMAP" id="MF_00210">
    <property type="entry name" value="EPSP_synth"/>
    <property type="match status" value="1"/>
</dbReference>
<dbReference type="EC" id="2.5.1.19" evidence="7"/>
<dbReference type="PANTHER" id="PTHR21090">
    <property type="entry name" value="AROM/DEHYDROQUINATE SYNTHASE"/>
    <property type="match status" value="1"/>
</dbReference>
<feature type="binding site" evidence="7">
    <location>
        <position position="127"/>
    </location>
    <ligand>
        <name>phosphoenolpyruvate</name>
        <dbReference type="ChEBI" id="CHEBI:58702"/>
    </ligand>
</feature>
<dbReference type="RefSeq" id="WP_074715410.1">
    <property type="nucleotide sequence ID" value="NZ_FNPG01000005.1"/>
</dbReference>
<dbReference type="EMBL" id="FNPG01000005">
    <property type="protein sequence ID" value="SDX91163.1"/>
    <property type="molecule type" value="Genomic_DNA"/>
</dbReference>
<feature type="binding site" evidence="7">
    <location>
        <position position="175"/>
    </location>
    <ligand>
        <name>3-phosphoshikimate</name>
        <dbReference type="ChEBI" id="CHEBI:145989"/>
    </ligand>
</feature>
<feature type="binding site" evidence="7">
    <location>
        <position position="439"/>
    </location>
    <ligand>
        <name>phosphoenolpyruvate</name>
        <dbReference type="ChEBI" id="CHEBI:58702"/>
    </ligand>
</feature>
<feature type="binding site" evidence="7">
    <location>
        <position position="26"/>
    </location>
    <ligand>
        <name>3-phosphoshikimate</name>
        <dbReference type="ChEBI" id="CHEBI:145989"/>
    </ligand>
</feature>
<dbReference type="PANTHER" id="PTHR21090:SF5">
    <property type="entry name" value="PENTAFUNCTIONAL AROM POLYPEPTIDE"/>
    <property type="match status" value="1"/>
</dbReference>
<reference evidence="9 10" key="1">
    <citation type="submission" date="2016-10" db="EMBL/GenBank/DDBJ databases">
        <authorList>
            <person name="de Groot N.N."/>
        </authorList>
    </citation>
    <scope>NUCLEOTIDE SEQUENCE [LARGE SCALE GENOMIC DNA]</scope>
    <source>
        <strain evidence="9 10">DSM 14045</strain>
    </source>
</reference>
<name>A0A1H3FJ85_9FIRM</name>
<keyword evidence="5 7" id="KW-0057">Aromatic amino acid biosynthesis</keyword>
<comment type="caution">
    <text evidence="7">Lacks conserved residue(s) required for the propagation of feature annotation.</text>
</comment>
<evidence type="ECO:0000256" key="6">
    <source>
        <dbReference type="ARBA" id="ARBA00044633"/>
    </source>
</evidence>
<organism evidence="9 10">
    <name type="scientific">Lachnobacterium bovis DSM 14045</name>
    <dbReference type="NCBI Taxonomy" id="1122142"/>
    <lineage>
        <taxon>Bacteria</taxon>
        <taxon>Bacillati</taxon>
        <taxon>Bacillota</taxon>
        <taxon>Clostridia</taxon>
        <taxon>Lachnospirales</taxon>
        <taxon>Lachnospiraceae</taxon>
        <taxon>Lachnobacterium</taxon>
    </lineage>
</organism>
<feature type="domain" description="Enolpyruvate transferase" evidence="8">
    <location>
        <begin position="19"/>
        <end position="448"/>
    </location>
</feature>
<dbReference type="PIRSF" id="PIRSF000505">
    <property type="entry name" value="EPSPS"/>
    <property type="match status" value="1"/>
</dbReference>
<dbReference type="GO" id="GO:0009423">
    <property type="term" value="P:chorismate biosynthetic process"/>
    <property type="evidence" value="ECO:0007669"/>
    <property type="project" value="UniProtKB-UniRule"/>
</dbReference>
<comment type="function">
    <text evidence="7">Catalyzes the transfer of the enolpyruvyl moiety of phosphoenolpyruvate (PEP) to the 5-hydroxyl of shikimate-3-phosphate (S3P) to produce enolpyruvyl shikimate-3-phosphate and inorganic phosphate.</text>
</comment>
<evidence type="ECO:0000259" key="8">
    <source>
        <dbReference type="Pfam" id="PF00275"/>
    </source>
</evidence>
<sequence length="452" mass="50649">MKVIKEYNVKKLNRQDQIEVLVPGSKSITNRALLLAALTNSNCKVEGILFSDDSRHFLKALQDLGFKVVVDEKNAIVNIEGKGGKIPNQKATINVGSAGTAARFLTAFCALNEGEYTINSSEQMKKRPMKELLIGLEELGVKIEYLDEKYHFPLKIHNEDTSILKNKVTVDINKSSQFLSALLISSIILKKDFYINITGVHGMAYVKMTIKMMKQFGIEVEQFENKTYKIAKDSSYSCSEYKVEPDISAACYFYSIGAICGIPAKVKGVKKESLQGDIAFLDVLKDMGCAVEEDEEHEIVVKPRSEVKSNRLKGGSWDLSMFSDQALTLAAISVYADSPVTIKNIGHIRFQECDRINAIVSNLQALNVESEIKNNSDGNVDVVIYPIDNFDQKVIQQFDESKKFIEIETYEDHRVAMAFALTGLRNGCITIKNPLCCKKTFENYFEVLEGLY</sequence>
<feature type="binding site" evidence="7">
    <location>
        <position position="414"/>
    </location>
    <ligand>
        <name>phosphoenolpyruvate</name>
        <dbReference type="ChEBI" id="CHEBI:58702"/>
    </ligand>
</feature>